<feature type="binding site" evidence="8">
    <location>
        <position position="201"/>
    </location>
    <ligand>
        <name>Zn(2+)</name>
        <dbReference type="ChEBI" id="CHEBI:29105"/>
        <label>2</label>
    </ligand>
</feature>
<dbReference type="PIRSF" id="PIRSF001123">
    <property type="entry name" value="PepA_GA"/>
    <property type="match status" value="1"/>
</dbReference>
<dbReference type="InterPro" id="IPR051464">
    <property type="entry name" value="Peptidase_M42_aminopept"/>
</dbReference>
<evidence type="ECO:0000256" key="3">
    <source>
        <dbReference type="ARBA" id="ARBA00022670"/>
    </source>
</evidence>
<keyword evidence="3" id="KW-0645">Protease</keyword>
<evidence type="ECO:0000256" key="4">
    <source>
        <dbReference type="ARBA" id="ARBA00022723"/>
    </source>
</evidence>
<evidence type="ECO:0000313" key="9">
    <source>
        <dbReference type="EMBL" id="KTC98262.1"/>
    </source>
</evidence>
<dbReference type="PANTHER" id="PTHR32481:SF0">
    <property type="entry name" value="AMINOPEPTIDASE YPDE-RELATED"/>
    <property type="match status" value="1"/>
</dbReference>
<comment type="cofactor">
    <cofactor evidence="8">
        <name>a divalent metal cation</name>
        <dbReference type="ChEBI" id="CHEBI:60240"/>
    </cofactor>
    <text evidence="8">Binds 2 divalent metal cations per subunit.</text>
</comment>
<feature type="binding site" evidence="8">
    <location>
        <position position="345"/>
    </location>
    <ligand>
        <name>Zn(2+)</name>
        <dbReference type="ChEBI" id="CHEBI:29105"/>
        <label>2</label>
    </ligand>
</feature>
<dbReference type="SUPFAM" id="SSF53187">
    <property type="entry name" value="Zn-dependent exopeptidases"/>
    <property type="match status" value="1"/>
</dbReference>
<evidence type="ECO:0000256" key="1">
    <source>
        <dbReference type="ARBA" id="ARBA00006272"/>
    </source>
</evidence>
<feature type="binding site" evidence="8">
    <location>
        <position position="87"/>
    </location>
    <ligand>
        <name>Zn(2+)</name>
        <dbReference type="ChEBI" id="CHEBI:29105"/>
        <label>1</label>
    </ligand>
</feature>
<evidence type="ECO:0000256" key="6">
    <source>
        <dbReference type="PIRNR" id="PIRNR001123"/>
    </source>
</evidence>
<dbReference type="PANTHER" id="PTHR32481">
    <property type="entry name" value="AMINOPEPTIDASE"/>
    <property type="match status" value="1"/>
</dbReference>
<organism evidence="9 10">
    <name type="scientific">Legionella erythra</name>
    <dbReference type="NCBI Taxonomy" id="448"/>
    <lineage>
        <taxon>Bacteria</taxon>
        <taxon>Pseudomonadati</taxon>
        <taxon>Pseudomonadota</taxon>
        <taxon>Gammaproteobacteria</taxon>
        <taxon>Legionellales</taxon>
        <taxon>Legionellaceae</taxon>
        <taxon>Legionella</taxon>
    </lineage>
</organism>
<evidence type="ECO:0000256" key="8">
    <source>
        <dbReference type="PIRSR" id="PIRSR001123-2"/>
    </source>
</evidence>
<name>A0A0W0TRT2_LEGER</name>
<evidence type="ECO:0000256" key="7">
    <source>
        <dbReference type="PIRSR" id="PIRSR001123-1"/>
    </source>
</evidence>
<proteinExistence type="inferred from homology"/>
<comment type="caution">
    <text evidence="9">The sequence shown here is derived from an EMBL/GenBank/DDBJ whole genome shotgun (WGS) entry which is preliminary data.</text>
</comment>
<feature type="binding site" evidence="8">
    <location>
        <position position="234"/>
    </location>
    <ligand>
        <name>Zn(2+)</name>
        <dbReference type="ChEBI" id="CHEBI:29105"/>
        <label>2</label>
    </ligand>
</feature>
<dbReference type="OrthoDB" id="9772053at2"/>
<dbReference type="GO" id="GO:0006508">
    <property type="term" value="P:proteolysis"/>
    <property type="evidence" value="ECO:0007669"/>
    <property type="project" value="UniProtKB-KW"/>
</dbReference>
<evidence type="ECO:0000313" key="10">
    <source>
        <dbReference type="Proteomes" id="UP000054773"/>
    </source>
</evidence>
<feature type="binding site" evidence="8">
    <location>
        <position position="256"/>
    </location>
    <ligand>
        <name>Zn(2+)</name>
        <dbReference type="ChEBI" id="CHEBI:29105"/>
        <label>1</label>
    </ligand>
</feature>
<keyword evidence="5" id="KW-0378">Hydrolase</keyword>
<dbReference type="PATRIC" id="fig|448.7.peg.1376"/>
<dbReference type="GO" id="GO:0046872">
    <property type="term" value="F:metal ion binding"/>
    <property type="evidence" value="ECO:0007669"/>
    <property type="project" value="UniProtKB-UniRule"/>
</dbReference>
<dbReference type="Proteomes" id="UP000054773">
    <property type="component" value="Unassembled WGS sequence"/>
</dbReference>
<gene>
    <name evidence="9" type="ORF">Lery_1316</name>
</gene>
<dbReference type="AlphaFoldDB" id="A0A0W0TRT2"/>
<dbReference type="SUPFAM" id="SSF101821">
    <property type="entry name" value="Aminopeptidase/glucanase lid domain"/>
    <property type="match status" value="1"/>
</dbReference>
<keyword evidence="10" id="KW-1185">Reference proteome</keyword>
<dbReference type="CDD" id="cd05656">
    <property type="entry name" value="M42_Frv"/>
    <property type="match status" value="1"/>
</dbReference>
<sequence>MNKGLLKSRLFGVLLVLNLHSLHAVTPLPLLAKLTNTPAVSGYEKPIRELIKAQWSAALPQLEVDGMGNLIGHTASPSTPRLLLMAHMDETGFMVESITDDGFVKVVPVGGIATAVIYAQRWHIAGDKHPITGYSGMDSPHLLGDKKMLGSPDISFLFLDVGAENKDDAVKRFGIRPGLSVTPVSEFTALSDTRFLAKALDDRIGLAAISEVLQSVKNNKPAYQLFAAATVQEEVGMRGASTVYQATKPDVVINVEVGIADDYPSLIAERKNTIFLGKGPSIFVYDRSMIPNQALVNWVRDIAAKNHIPVQLEVEMGYGEDGSKLQMSGKGVPAINIGIPVRYAHQHAGVFDKRDYNQAVRLLTLLVENFNQDIAKQIKNG</sequence>
<evidence type="ECO:0000256" key="5">
    <source>
        <dbReference type="ARBA" id="ARBA00022801"/>
    </source>
</evidence>
<accession>A0A0W0TRT2</accession>
<feature type="active site" description="Proton acceptor" evidence="7">
    <location>
        <position position="233"/>
    </location>
</feature>
<dbReference type="InterPro" id="IPR008007">
    <property type="entry name" value="Peptidase_M42"/>
</dbReference>
<dbReference type="GO" id="GO:0004177">
    <property type="term" value="F:aminopeptidase activity"/>
    <property type="evidence" value="ECO:0007669"/>
    <property type="project" value="UniProtKB-UniRule"/>
</dbReference>
<keyword evidence="2" id="KW-0031">Aminopeptidase</keyword>
<dbReference type="InterPro" id="IPR023367">
    <property type="entry name" value="Peptidase_M42_dom2"/>
</dbReference>
<dbReference type="EMBL" id="LNYA01000023">
    <property type="protein sequence ID" value="KTC98262.1"/>
    <property type="molecule type" value="Genomic_DNA"/>
</dbReference>
<dbReference type="STRING" id="448.Lery_1316"/>
<feature type="binding site" evidence="8">
    <location>
        <position position="201"/>
    </location>
    <ligand>
        <name>Zn(2+)</name>
        <dbReference type="ChEBI" id="CHEBI:29105"/>
        <label>1</label>
    </ligand>
</feature>
<evidence type="ECO:0000256" key="2">
    <source>
        <dbReference type="ARBA" id="ARBA00022438"/>
    </source>
</evidence>
<reference evidence="9 10" key="1">
    <citation type="submission" date="2015-11" db="EMBL/GenBank/DDBJ databases">
        <title>Genomic analysis of 38 Legionella species identifies large and diverse effector repertoires.</title>
        <authorList>
            <person name="Burstein D."/>
            <person name="Amaro F."/>
            <person name="Zusman T."/>
            <person name="Lifshitz Z."/>
            <person name="Cohen O."/>
            <person name="Gilbert J.A."/>
            <person name="Pupko T."/>
            <person name="Shuman H.A."/>
            <person name="Segal G."/>
        </authorList>
    </citation>
    <scope>NUCLEOTIDE SEQUENCE [LARGE SCALE GENOMIC DNA]</scope>
    <source>
        <strain evidence="9 10">SE-32A-C8</strain>
    </source>
</reference>
<dbReference type="Gene3D" id="3.40.630.10">
    <property type="entry name" value="Zn peptidases"/>
    <property type="match status" value="1"/>
</dbReference>
<keyword evidence="4 8" id="KW-0479">Metal-binding</keyword>
<dbReference type="Gene3D" id="2.40.30.40">
    <property type="entry name" value="Peptidase M42, domain 2"/>
    <property type="match status" value="1"/>
</dbReference>
<comment type="similarity">
    <text evidence="1 6">Belongs to the peptidase M42 family.</text>
</comment>
<protein>
    <submittedName>
        <fullName evidence="9">Endo-1,4 beta-glucanase</fullName>
    </submittedName>
</protein>
<dbReference type="Pfam" id="PF05343">
    <property type="entry name" value="Peptidase_M42"/>
    <property type="match status" value="1"/>
</dbReference>